<reference evidence="1 2" key="1">
    <citation type="submission" date="2016-10" db="EMBL/GenBank/DDBJ databases">
        <authorList>
            <person name="de Groot N.N."/>
        </authorList>
    </citation>
    <scope>NUCLEOTIDE SEQUENCE [LARGE SCALE GENOMIC DNA]</scope>
    <source>
        <strain evidence="1 2">DSM 43019</strain>
    </source>
</reference>
<sequence>MTSRAEAVDLCLEALATGRVHGISPNHDPAHAPFLQTVVGDHGMVRDFGLYEAYFTRWSAAQPWQCQFVVVQAHRIRKPPRWRRLLRGLDGFDLVPGDLTVPGSEYIRVLASDSEACVDTASGRLMKISIPAAPPLTRPGPAPQHLRRRVRAVAAGPSAGWPGIPPADWAHVVAALGSLHRDEPERRAVWTAYGLSVLEHAAAIWPADEWAWRWSRFVLDRPGTIPVGEVGRVCLAALPMTAGEAAELPRDWRARTPDVVRRSRMTMALLRCAAEDVAPPPPPTPEMAAWQPLLRHIG</sequence>
<dbReference type="STRING" id="35752.SAMN05421541_12441"/>
<evidence type="ECO:0000313" key="1">
    <source>
        <dbReference type="EMBL" id="SFF82738.1"/>
    </source>
</evidence>
<dbReference type="RefSeq" id="WP_093621622.1">
    <property type="nucleotide sequence ID" value="NZ_BOMT01000092.1"/>
</dbReference>
<dbReference type="AlphaFoldDB" id="A0A1I2LVV2"/>
<evidence type="ECO:0000313" key="2">
    <source>
        <dbReference type="Proteomes" id="UP000199645"/>
    </source>
</evidence>
<gene>
    <name evidence="1" type="ORF">SAMN05421541_12441</name>
</gene>
<name>A0A1I2LVV2_9ACTN</name>
<dbReference type="EMBL" id="FONV01000024">
    <property type="protein sequence ID" value="SFF82738.1"/>
    <property type="molecule type" value="Genomic_DNA"/>
</dbReference>
<proteinExistence type="predicted"/>
<dbReference type="Proteomes" id="UP000199645">
    <property type="component" value="Unassembled WGS sequence"/>
</dbReference>
<accession>A0A1I2LVV2</accession>
<organism evidence="1 2">
    <name type="scientific">Actinoplanes philippinensis</name>
    <dbReference type="NCBI Taxonomy" id="35752"/>
    <lineage>
        <taxon>Bacteria</taxon>
        <taxon>Bacillati</taxon>
        <taxon>Actinomycetota</taxon>
        <taxon>Actinomycetes</taxon>
        <taxon>Micromonosporales</taxon>
        <taxon>Micromonosporaceae</taxon>
        <taxon>Actinoplanes</taxon>
    </lineage>
</organism>
<protein>
    <submittedName>
        <fullName evidence="1">Uncharacterized protein</fullName>
    </submittedName>
</protein>
<keyword evidence="2" id="KW-1185">Reference proteome</keyword>
<dbReference type="OrthoDB" id="3360700at2"/>